<gene>
    <name evidence="1" type="ORF">RN51_03475</name>
</gene>
<protein>
    <submittedName>
        <fullName evidence="1">Uncharacterized protein</fullName>
    </submittedName>
</protein>
<dbReference type="OrthoDB" id="5120662at2"/>
<dbReference type="Proteomes" id="UP000033725">
    <property type="component" value="Unassembled WGS sequence"/>
</dbReference>
<reference evidence="1 2" key="1">
    <citation type="submission" date="2015-02" db="EMBL/GenBank/DDBJ databases">
        <title>Draft genome sequences of ten Microbacterium spp. with emphasis on heavy metal contaminated environments.</title>
        <authorList>
            <person name="Corretto E."/>
        </authorList>
    </citation>
    <scope>NUCLEOTIDE SEQUENCE [LARGE SCALE GENOMIC DNA]</scope>
    <source>
        <strain evidence="1 2">BEL163</strain>
    </source>
</reference>
<proteinExistence type="predicted"/>
<organism evidence="1 2">
    <name type="scientific">Microbacterium oxydans</name>
    <dbReference type="NCBI Taxonomy" id="82380"/>
    <lineage>
        <taxon>Bacteria</taxon>
        <taxon>Bacillati</taxon>
        <taxon>Actinomycetota</taxon>
        <taxon>Actinomycetes</taxon>
        <taxon>Micrococcales</taxon>
        <taxon>Microbacteriaceae</taxon>
        <taxon>Microbacterium</taxon>
    </lineage>
</organism>
<evidence type="ECO:0000313" key="1">
    <source>
        <dbReference type="EMBL" id="KJL18636.1"/>
    </source>
</evidence>
<dbReference type="PATRIC" id="fig|82380.10.peg.3480"/>
<sequence length="89" mass="10161">MSDHLTTSLPDLPFATPRLSSAREHLVRAADHLWRVQDQRDHILGHLRIVADPLGLRYRAERLHLATGVFRVIGEFWRVDDAIAALRSS</sequence>
<dbReference type="RefSeq" id="WP_052674762.1">
    <property type="nucleotide sequence ID" value="NZ_JYIV01000030.1"/>
</dbReference>
<accession>A0A0F0KH60</accession>
<dbReference type="EMBL" id="JYIV01000030">
    <property type="protein sequence ID" value="KJL18636.1"/>
    <property type="molecule type" value="Genomic_DNA"/>
</dbReference>
<dbReference type="AlphaFoldDB" id="A0A0F0KH60"/>
<comment type="caution">
    <text evidence="1">The sequence shown here is derived from an EMBL/GenBank/DDBJ whole genome shotgun (WGS) entry which is preliminary data.</text>
</comment>
<evidence type="ECO:0000313" key="2">
    <source>
        <dbReference type="Proteomes" id="UP000033725"/>
    </source>
</evidence>
<name>A0A0F0KH60_9MICO</name>